<name>A0AAQ3QD16_9LILI</name>
<dbReference type="Pfam" id="PF04628">
    <property type="entry name" value="Sedlin_N"/>
    <property type="match status" value="1"/>
</dbReference>
<accession>A0AAQ3QD16</accession>
<dbReference type="Proteomes" id="UP001327560">
    <property type="component" value="Chromosome 5"/>
</dbReference>
<dbReference type="GO" id="GO:0005737">
    <property type="term" value="C:cytoplasm"/>
    <property type="evidence" value="ECO:0007669"/>
    <property type="project" value="GOC"/>
</dbReference>
<evidence type="ECO:0000313" key="2">
    <source>
        <dbReference type="Proteomes" id="UP001327560"/>
    </source>
</evidence>
<dbReference type="SUPFAM" id="SSF64356">
    <property type="entry name" value="SNARE-like"/>
    <property type="match status" value="1"/>
</dbReference>
<dbReference type="EMBL" id="CP136894">
    <property type="protein sequence ID" value="WOL08166.1"/>
    <property type="molecule type" value="Genomic_DNA"/>
</dbReference>
<gene>
    <name evidence="1" type="ORF">Cni_G16918</name>
</gene>
<protein>
    <submittedName>
        <fullName evidence="1">Trafficking protein particle complex subunit 2-like protein</fullName>
    </submittedName>
</protein>
<dbReference type="AlphaFoldDB" id="A0AAQ3QD16"/>
<dbReference type="GO" id="GO:0006888">
    <property type="term" value="P:endoplasmic reticulum to Golgi vesicle-mediated transport"/>
    <property type="evidence" value="ECO:0007669"/>
    <property type="project" value="InterPro"/>
</dbReference>
<keyword evidence="2" id="KW-1185">Reference proteome</keyword>
<sequence length="200" mass="22223">MLPSFSHSSSSSTLIATEPLPSIRSSSVLIHPLHLLILTTITPHSAFLPLHLLIPTTLRLVGAPIPHYLRGSPQGYRRALWRRLARYDGIGRRRRASGLGMNNPKKSVLTMNESFLGILYPTESYKVYGYLTNIKVKFLMVTTDLNVKDADVRSFFRRFHAAYVDAVSNPFHVPGKKIASRTFAKTVSGIVKCFSPGTNG</sequence>
<proteinExistence type="predicted"/>
<dbReference type="InterPro" id="IPR006722">
    <property type="entry name" value="Sedlin"/>
</dbReference>
<reference evidence="1 2" key="1">
    <citation type="submission" date="2023-10" db="EMBL/GenBank/DDBJ databases">
        <title>Chromosome-scale genome assembly provides insights into flower coloration mechanisms of Canna indica.</title>
        <authorList>
            <person name="Li C."/>
        </authorList>
    </citation>
    <scope>NUCLEOTIDE SEQUENCE [LARGE SCALE GENOMIC DNA]</scope>
    <source>
        <tissue evidence="1">Flower</tissue>
    </source>
</reference>
<dbReference type="InterPro" id="IPR011012">
    <property type="entry name" value="Longin-like_dom_sf"/>
</dbReference>
<organism evidence="1 2">
    <name type="scientific">Canna indica</name>
    <name type="common">Indian-shot</name>
    <dbReference type="NCBI Taxonomy" id="4628"/>
    <lineage>
        <taxon>Eukaryota</taxon>
        <taxon>Viridiplantae</taxon>
        <taxon>Streptophyta</taxon>
        <taxon>Embryophyta</taxon>
        <taxon>Tracheophyta</taxon>
        <taxon>Spermatophyta</taxon>
        <taxon>Magnoliopsida</taxon>
        <taxon>Liliopsida</taxon>
        <taxon>Zingiberales</taxon>
        <taxon>Cannaceae</taxon>
        <taxon>Canna</taxon>
    </lineage>
</organism>
<evidence type="ECO:0000313" key="1">
    <source>
        <dbReference type="EMBL" id="WOL08166.1"/>
    </source>
</evidence>
<dbReference type="PANTHER" id="PTHR12403">
    <property type="entry name" value="TRAFFICKING PROTEIN PARTICLE COMPLEX SUBUNIT 2"/>
    <property type="match status" value="1"/>
</dbReference>
<dbReference type="Gene3D" id="3.30.450.70">
    <property type="match status" value="1"/>
</dbReference>